<organism evidence="6 8">
    <name type="scientific">Cercospora beticola</name>
    <name type="common">Sugarbeet leaf spot fungus</name>
    <dbReference type="NCBI Taxonomy" id="122368"/>
    <lineage>
        <taxon>Eukaryota</taxon>
        <taxon>Fungi</taxon>
        <taxon>Dikarya</taxon>
        <taxon>Ascomycota</taxon>
        <taxon>Pezizomycotina</taxon>
        <taxon>Dothideomycetes</taxon>
        <taxon>Dothideomycetidae</taxon>
        <taxon>Mycosphaerellales</taxon>
        <taxon>Mycosphaerellaceae</taxon>
        <taxon>Cercospora</taxon>
    </lineage>
</organism>
<evidence type="ECO:0000313" key="6">
    <source>
        <dbReference type="EMBL" id="PIA93187.1"/>
    </source>
</evidence>
<evidence type="ECO:0000256" key="5">
    <source>
        <dbReference type="SAM" id="Phobius"/>
    </source>
</evidence>
<keyword evidence="9" id="KW-1185">Reference proteome</keyword>
<sequence length="285" mass="31888">MSSDTHPALDDPNYFVFYRYHPSLAAAIIFAIVFSITVGLHVVQCIRSRTWYLIPFLIGGFCEIVGYIGRAISSQDQWALGPYIMQTMTLLIAPAFCAASIYMTLGRIILATNGERFSIVRKQWLTKIFVTGDVIAIIGQGAGGGIMSSGTLSAMETGEKIVVAGLFVQIFFFGFFMVASSTFYWRMNKVSTTSSYNTGLPWKRHCWALLGVSLAIFVRSVFRVIEYLQGNNGYLLRYEVYLYVFDACLMLFVFALYNGIHPSEITSSIADSHKHGHHLLNRQSV</sequence>
<accession>A0A2G5HKV7</accession>
<keyword evidence="2 5" id="KW-0812">Transmembrane</keyword>
<feature type="transmembrane region" description="Helical" evidence="5">
    <location>
        <begin position="80"/>
        <end position="103"/>
    </location>
</feature>
<evidence type="ECO:0000313" key="8">
    <source>
        <dbReference type="Proteomes" id="UP000230605"/>
    </source>
</evidence>
<evidence type="ECO:0000313" key="9">
    <source>
        <dbReference type="Proteomes" id="UP001302367"/>
    </source>
</evidence>
<feature type="transmembrane region" description="Helical" evidence="5">
    <location>
        <begin position="124"/>
        <end position="142"/>
    </location>
</feature>
<comment type="subcellular location">
    <subcellularLocation>
        <location evidence="1">Membrane</location>
        <topology evidence="1">Multi-pass membrane protein</topology>
    </subcellularLocation>
</comment>
<feature type="transmembrane region" description="Helical" evidence="5">
    <location>
        <begin position="206"/>
        <end position="225"/>
    </location>
</feature>
<dbReference type="OrthoDB" id="3358017at2759"/>
<dbReference type="InterPro" id="IPR007568">
    <property type="entry name" value="RTA1"/>
</dbReference>
<evidence type="ECO:0000256" key="4">
    <source>
        <dbReference type="ARBA" id="ARBA00023136"/>
    </source>
</evidence>
<keyword evidence="4 5" id="KW-0472">Membrane</keyword>
<evidence type="ECO:0000256" key="1">
    <source>
        <dbReference type="ARBA" id="ARBA00004141"/>
    </source>
</evidence>
<dbReference type="GO" id="GO:0016020">
    <property type="term" value="C:membrane"/>
    <property type="evidence" value="ECO:0007669"/>
    <property type="project" value="UniProtKB-SubCell"/>
</dbReference>
<dbReference type="EMBL" id="CP134187">
    <property type="protein sequence ID" value="WPB02459.1"/>
    <property type="molecule type" value="Genomic_DNA"/>
</dbReference>
<name>A0A2G5HKV7_CERBT</name>
<dbReference type="PANTHER" id="PTHR31465">
    <property type="entry name" value="PROTEIN RTA1-RELATED"/>
    <property type="match status" value="1"/>
</dbReference>
<evidence type="ECO:0000256" key="2">
    <source>
        <dbReference type="ARBA" id="ARBA00022692"/>
    </source>
</evidence>
<evidence type="ECO:0000256" key="3">
    <source>
        <dbReference type="ARBA" id="ARBA00022989"/>
    </source>
</evidence>
<dbReference type="Proteomes" id="UP001302367">
    <property type="component" value="Chromosome 4"/>
</dbReference>
<dbReference type="Pfam" id="PF04479">
    <property type="entry name" value="RTA1"/>
    <property type="match status" value="1"/>
</dbReference>
<evidence type="ECO:0000313" key="7">
    <source>
        <dbReference type="EMBL" id="WPB02459.1"/>
    </source>
</evidence>
<feature type="transmembrane region" description="Helical" evidence="5">
    <location>
        <begin position="162"/>
        <end position="185"/>
    </location>
</feature>
<protein>
    <submittedName>
        <fullName evidence="6">Protein RTA1</fullName>
    </submittedName>
</protein>
<dbReference type="AlphaFoldDB" id="A0A2G5HKV7"/>
<reference evidence="7 9" key="2">
    <citation type="submission" date="2023-09" db="EMBL/GenBank/DDBJ databases">
        <title>Complete-Gapless Cercospora beticola genome.</title>
        <authorList>
            <person name="Wyatt N.A."/>
            <person name="Spanner R.E."/>
            <person name="Bolton M.D."/>
        </authorList>
    </citation>
    <scope>NUCLEOTIDE SEQUENCE [LARGE SCALE GENOMIC DNA]</scope>
    <source>
        <strain evidence="7">Cb09-40</strain>
    </source>
</reference>
<dbReference type="Proteomes" id="UP000230605">
    <property type="component" value="Chromosome 4"/>
</dbReference>
<feature type="transmembrane region" description="Helical" evidence="5">
    <location>
        <begin position="240"/>
        <end position="260"/>
    </location>
</feature>
<reference evidence="6 8" key="1">
    <citation type="submission" date="2015-10" db="EMBL/GenBank/DDBJ databases">
        <title>The cercosporin biosynthetic gene cluster was horizontally transferred to several fungal lineages and shown to be expanded in Cercospora beticola based on microsynteny with recipient genomes.</title>
        <authorList>
            <person name="De Jonge R."/>
            <person name="Ebert M.K."/>
            <person name="Suttle J.C."/>
            <person name="Jurick Ii W.M."/>
            <person name="Secor G.A."/>
            <person name="Thomma B.P."/>
            <person name="Van De Peer Y."/>
            <person name="Bolton M.D."/>
        </authorList>
    </citation>
    <scope>NUCLEOTIDE SEQUENCE [LARGE SCALE GENOMIC DNA]</scope>
    <source>
        <strain evidence="6 8">09-40</strain>
    </source>
</reference>
<dbReference type="EMBL" id="LKMD01000105">
    <property type="protein sequence ID" value="PIA93187.1"/>
    <property type="molecule type" value="Genomic_DNA"/>
</dbReference>
<feature type="transmembrane region" description="Helical" evidence="5">
    <location>
        <begin position="50"/>
        <end position="68"/>
    </location>
</feature>
<gene>
    <name evidence="6" type="ORF">CB0940_05148</name>
    <name evidence="7" type="ORF">RHO25_007095</name>
</gene>
<proteinExistence type="predicted"/>
<dbReference type="PANTHER" id="PTHR31465:SF1">
    <property type="entry name" value="PROTEIN RTA1-RELATED"/>
    <property type="match status" value="1"/>
</dbReference>
<feature type="transmembrane region" description="Helical" evidence="5">
    <location>
        <begin position="20"/>
        <end position="43"/>
    </location>
</feature>
<keyword evidence="3 5" id="KW-1133">Transmembrane helix</keyword>